<dbReference type="RefSeq" id="WP_204776895.1">
    <property type="nucleotide sequence ID" value="NZ_JACJJQ010000039.1"/>
</dbReference>
<dbReference type="InterPro" id="IPR012348">
    <property type="entry name" value="RNR-like"/>
</dbReference>
<protein>
    <submittedName>
        <fullName evidence="2">Ribonucleotide-diphosphate reductase subunit beta</fullName>
    </submittedName>
</protein>
<sequence>MSYLYYRAINWDENEDNFDQETWLKLTNNFWLDTRVPIFGDRNAWNQLPQIDQKTIGQQLAALSLNFAFQSELGVPSLRDGHLTQQEEAVINMITFMESVHSKAITTIFRGLGEKTAATNYFKWADDNQWLQASITALTQAISDDDRLKRRAAFLISETILTNGRLAVINQYPSLTGIQQMVKNIMTGQAIFIAYLSYKFRKSFSQLPMPQQVELTDWIYQFEDHVISQEQRFLASSTNGEFQTVCQDEVNTINQMMGLTADNLNAPRSNFAKELQFIRQKVATVDPVADITDSDAIEAMQNDDYDF</sequence>
<reference evidence="2 3" key="1">
    <citation type="journal article" date="2021" name="Sci. Rep.">
        <title>The distribution of antibiotic resistance genes in chicken gut microbiota commensals.</title>
        <authorList>
            <person name="Juricova H."/>
            <person name="Matiasovicova J."/>
            <person name="Kubasova T."/>
            <person name="Cejkova D."/>
            <person name="Rychlik I."/>
        </authorList>
    </citation>
    <scope>NUCLEOTIDE SEQUENCE [LARGE SCALE GENOMIC DNA]</scope>
    <source>
        <strain evidence="2 3">An810</strain>
    </source>
</reference>
<dbReference type="EMBL" id="JACJJQ010000039">
    <property type="protein sequence ID" value="MBM6754630.1"/>
    <property type="molecule type" value="Genomic_DNA"/>
</dbReference>
<name>A0ABS2EQF2_9LACO</name>
<comment type="caution">
    <text evidence="2">The sequence shown here is derived from an EMBL/GenBank/DDBJ whole genome shotgun (WGS) entry which is preliminary data.</text>
</comment>
<dbReference type="Pfam" id="PF00268">
    <property type="entry name" value="Ribonuc_red_sm"/>
    <property type="match status" value="1"/>
</dbReference>
<keyword evidence="3" id="KW-1185">Reference proteome</keyword>
<evidence type="ECO:0000313" key="3">
    <source>
        <dbReference type="Proteomes" id="UP000776629"/>
    </source>
</evidence>
<organism evidence="2 3">
    <name type="scientific">Limosilactobacillus alvi</name>
    <dbReference type="NCBI Taxonomy" id="990412"/>
    <lineage>
        <taxon>Bacteria</taxon>
        <taxon>Bacillati</taxon>
        <taxon>Bacillota</taxon>
        <taxon>Bacilli</taxon>
        <taxon>Lactobacillales</taxon>
        <taxon>Lactobacillaceae</taxon>
        <taxon>Limosilactobacillus</taxon>
    </lineage>
</organism>
<proteinExistence type="predicted"/>
<dbReference type="InterPro" id="IPR009078">
    <property type="entry name" value="Ferritin-like_SF"/>
</dbReference>
<dbReference type="InterPro" id="IPR000358">
    <property type="entry name" value="RNR_small_fam"/>
</dbReference>
<accession>A0ABS2EQF2</accession>
<gene>
    <name evidence="2" type="ORF">H5993_07660</name>
</gene>
<dbReference type="SUPFAM" id="SSF47240">
    <property type="entry name" value="Ferritin-like"/>
    <property type="match status" value="1"/>
</dbReference>
<dbReference type="Proteomes" id="UP000776629">
    <property type="component" value="Unassembled WGS sequence"/>
</dbReference>
<evidence type="ECO:0000313" key="2">
    <source>
        <dbReference type="EMBL" id="MBM6754630.1"/>
    </source>
</evidence>
<evidence type="ECO:0000256" key="1">
    <source>
        <dbReference type="ARBA" id="ARBA00001962"/>
    </source>
</evidence>
<comment type="cofactor">
    <cofactor evidence="1">
        <name>Fe cation</name>
        <dbReference type="ChEBI" id="CHEBI:24875"/>
    </cofactor>
</comment>
<dbReference type="Gene3D" id="1.10.620.20">
    <property type="entry name" value="Ribonucleotide Reductase, subunit A"/>
    <property type="match status" value="1"/>
</dbReference>